<dbReference type="PROSITE" id="PS51186">
    <property type="entry name" value="GNAT"/>
    <property type="match status" value="1"/>
</dbReference>
<evidence type="ECO:0000313" key="3">
    <source>
        <dbReference type="EMBL" id="SFD34956.1"/>
    </source>
</evidence>
<keyword evidence="1" id="KW-0808">Transferase</keyword>
<dbReference type="InterPro" id="IPR016181">
    <property type="entry name" value="Acyl_CoA_acyltransferase"/>
</dbReference>
<accession>A0A1I1RKU0</accession>
<dbReference type="SUPFAM" id="SSF55729">
    <property type="entry name" value="Acyl-CoA N-acyltransferases (Nat)"/>
    <property type="match status" value="1"/>
</dbReference>
<dbReference type="Pfam" id="PF00583">
    <property type="entry name" value="Acetyltransf_1"/>
    <property type="match status" value="1"/>
</dbReference>
<keyword evidence="4" id="KW-1185">Reference proteome</keyword>
<organism evidence="3 4">
    <name type="scientific">Streptomyces aidingensis</name>
    <dbReference type="NCBI Taxonomy" id="910347"/>
    <lineage>
        <taxon>Bacteria</taxon>
        <taxon>Bacillati</taxon>
        <taxon>Actinomycetota</taxon>
        <taxon>Actinomycetes</taxon>
        <taxon>Kitasatosporales</taxon>
        <taxon>Streptomycetaceae</taxon>
        <taxon>Streptomyces</taxon>
    </lineage>
</organism>
<keyword evidence="3" id="KW-0689">Ribosomal protein</keyword>
<protein>
    <submittedName>
        <fullName evidence="3">Ribosomal protein S18 acetylase RimI</fullName>
    </submittedName>
</protein>
<proteinExistence type="predicted"/>
<dbReference type="GO" id="GO:0005840">
    <property type="term" value="C:ribosome"/>
    <property type="evidence" value="ECO:0007669"/>
    <property type="project" value="UniProtKB-KW"/>
</dbReference>
<dbReference type="RefSeq" id="WP_093840598.1">
    <property type="nucleotide sequence ID" value="NZ_FOLM01000013.1"/>
</dbReference>
<dbReference type="AlphaFoldDB" id="A0A1I1RKU0"/>
<dbReference type="PANTHER" id="PTHR13947:SF37">
    <property type="entry name" value="LD18367P"/>
    <property type="match status" value="1"/>
</dbReference>
<dbReference type="InterPro" id="IPR050769">
    <property type="entry name" value="NAT_camello-type"/>
</dbReference>
<feature type="domain" description="N-acetyltransferase" evidence="2">
    <location>
        <begin position="3"/>
        <end position="164"/>
    </location>
</feature>
<dbReference type="Gene3D" id="3.40.630.30">
    <property type="match status" value="1"/>
</dbReference>
<sequence length="165" mass="18089">MDITIREALAEELLPAADLLTRAYLDDGLLTFGTDDPYLATLRDTPHRAAEAELLVAVDPADGALLGTVTFAPEGPYAEISRPQEAEFRMLAVSPAARGRGVGEALVRACIGRAQSRGMRGIVLSTSPLMHTAHRLYRRLGFARTPERDWSPTPDFTLHVYTLTW</sequence>
<dbReference type="InterPro" id="IPR000182">
    <property type="entry name" value="GNAT_dom"/>
</dbReference>
<dbReference type="STRING" id="910347.SAMN05421773_113157"/>
<evidence type="ECO:0000256" key="1">
    <source>
        <dbReference type="ARBA" id="ARBA00022679"/>
    </source>
</evidence>
<dbReference type="OrthoDB" id="273614at2"/>
<name>A0A1I1RKU0_9ACTN</name>
<evidence type="ECO:0000259" key="2">
    <source>
        <dbReference type="PROSITE" id="PS51186"/>
    </source>
</evidence>
<dbReference type="Proteomes" id="UP000199207">
    <property type="component" value="Unassembled WGS sequence"/>
</dbReference>
<dbReference type="CDD" id="cd04301">
    <property type="entry name" value="NAT_SF"/>
    <property type="match status" value="1"/>
</dbReference>
<dbReference type="PANTHER" id="PTHR13947">
    <property type="entry name" value="GNAT FAMILY N-ACETYLTRANSFERASE"/>
    <property type="match status" value="1"/>
</dbReference>
<gene>
    <name evidence="3" type="ORF">SAMN05421773_113157</name>
</gene>
<reference evidence="3 4" key="1">
    <citation type="submission" date="2016-10" db="EMBL/GenBank/DDBJ databases">
        <authorList>
            <person name="de Groot N.N."/>
        </authorList>
    </citation>
    <scope>NUCLEOTIDE SEQUENCE [LARGE SCALE GENOMIC DNA]</scope>
    <source>
        <strain evidence="3 4">CGMCC 4.5739</strain>
    </source>
</reference>
<dbReference type="GO" id="GO:0008080">
    <property type="term" value="F:N-acetyltransferase activity"/>
    <property type="evidence" value="ECO:0007669"/>
    <property type="project" value="InterPro"/>
</dbReference>
<evidence type="ECO:0000313" key="4">
    <source>
        <dbReference type="Proteomes" id="UP000199207"/>
    </source>
</evidence>
<dbReference type="EMBL" id="FOLM01000013">
    <property type="protein sequence ID" value="SFD34956.1"/>
    <property type="molecule type" value="Genomic_DNA"/>
</dbReference>
<keyword evidence="3" id="KW-0687">Ribonucleoprotein</keyword>